<keyword evidence="7 16" id="KW-0518">Myosin</keyword>
<dbReference type="OMA" id="NXVRELE"/>
<dbReference type="PANTHER" id="PTHR45615:SF24">
    <property type="entry name" value="MYOSIN-10"/>
    <property type="match status" value="1"/>
</dbReference>
<dbReference type="InterPro" id="IPR004009">
    <property type="entry name" value="SH3_Myosin"/>
</dbReference>
<dbReference type="PRINTS" id="PR00193">
    <property type="entry name" value="MYOSINHEAVY"/>
</dbReference>
<keyword evidence="9 16" id="KW-0009">Actin-binding</keyword>
<dbReference type="InterPro" id="IPR000048">
    <property type="entry name" value="IQ_motif_EF-hand-BS"/>
</dbReference>
<feature type="compositionally biased region" description="Polar residues" evidence="17">
    <location>
        <begin position="1902"/>
        <end position="1911"/>
    </location>
</feature>
<dbReference type="InterPro" id="IPR002928">
    <property type="entry name" value="Myosin_tail"/>
</dbReference>
<dbReference type="GO" id="GO:0000281">
    <property type="term" value="P:mitotic cytokinesis"/>
    <property type="evidence" value="ECO:0007669"/>
    <property type="project" value="TreeGrafter"/>
</dbReference>
<dbReference type="InterPro" id="IPR008989">
    <property type="entry name" value="Myosin_S1_N"/>
</dbReference>
<keyword evidence="3" id="KW-0067">ATP-binding</keyword>
<evidence type="ECO:0000256" key="13">
    <source>
        <dbReference type="ARBA" id="ARBA00081923"/>
    </source>
</evidence>
<evidence type="ECO:0000256" key="9">
    <source>
        <dbReference type="ARBA" id="ARBA00023203"/>
    </source>
</evidence>
<dbReference type="FunFam" id="1.20.5.340:FF:000007">
    <property type="entry name" value="Myosin heavy chain, non-muscle"/>
    <property type="match status" value="1"/>
</dbReference>
<dbReference type="Gene3D" id="1.20.5.340">
    <property type="match status" value="5"/>
</dbReference>
<feature type="compositionally biased region" description="Basic and acidic residues" evidence="17">
    <location>
        <begin position="1643"/>
        <end position="1653"/>
    </location>
</feature>
<feature type="region of interest" description="Disordered" evidence="17">
    <location>
        <begin position="1642"/>
        <end position="1663"/>
    </location>
</feature>
<sequence length="1911" mass="221781">MAQRTGLEDPERYLFVDRAVIYNPATQADWTAKKLVWIPSERHGFEAASIKEERGDEVMVELAENGKKAMVNKDDIQKMNPPKFSKVEDMAELTCLNEASVLHNLKDRYYSGLIYTYSGLFCVVINPYKNLPIYSENIIEMYRGKKRHEMPPHIYAISESIIIHLILFMCLLQANPILESFGNAKTVKNDNSSRFGKFIRINFDVTGYIVGANIETYLLEKSRAVRQAKDERTFHIFYQLLSGAGEHLKSDLLLEGFNNYRFLSNGYIPIPGQQDKDNFQETMEAMHIMGFSHEEILLVSSVLQFGNISFKKERNTDQASMPENTVAQKLCHLLGMNVMEFTRAILTPRIKVGRDYVQKAQTKEQADFAVEALAKATYERLFRWLVHRINKALDRTKRQGASFIGILDIAGFEIFELNSFEQLCINYTNEKLQQLFNHTMFILEQEEYQREGIEWNFIDFGLDLQPCIDLIERPANPPGVLALLDEECWFPKATDKTFVEKLVQEQGSHSKFQKPRQLKDKADFCIIHYAGKVDYKADEWLMKNMDPLNDNVATLLHQSSDRFVAELWKDVDRIVGLDQVTGMTETAFGSAYKTKKGMFRTVGQLYKESLTKLMATLRNTNPNFVRCIIPNHEKRAGKLDPHLVLDQLRCNGVLEGIRICRQGFPNRIVFQEFRQRYEILTPNAIPKGFMDGKQACERMIRALELDPNLYRIGQSKIFFRAGVLAHLEEERDLKITDIIIFFQAVCRGYLARKAFAKKQQQLSALKVLQRNCAAYLKLRHWQWWRVFTKVKPLLQVTRQEEELQAKDEELLKVKEKQTKVEGELEEMERKHQQLLEEKNILAEQLQAETELFAEAEEMRARLAAKKQELEEILHDLESRVEEEEERNQILQNEKKKMQDLEEQLDEEEGARQKLQLEKVTAEAKIKKMEEEILLLEDQNSKFIKEKKLMEDRIAECSSQLAEEEEKAKNLAKIRNKQEVMISDLEERLKKEEKTRQELEKAKRKLDGETTDLQDQIAELQAQIDELKIQLAKKEEELQGALARGDDETLHKNNALKVVRELQAQIAELQEDFESEKASRNKAEKQKRDLSEELEALKTELEDTLDTTAAQQELRTKREQEVAELKKALEEETKNHEAQIQDMRQRHATALEELSEQLEQAKRFKANLEKNKQGLETDNKELACEVKVLQQVKAESEHKRKKLDAQVQELHAKVSEGDRLRVELAEKANKLQNELDNVSTLLEEAEKKGIKFAKDAAGLESQLQDTQELLQEETRQKLNLSGRIRQLEEEKNSLQEQQEEEEEARKNLEKQVLALQSQLTDTKKKVDDDLGTIESLEEAKKKLLKDVEALSQRLEEKALAYDKLEKTKNRLQQELDDLMVDLDHQRQIVSNLEKKQKKFDQLLAEEKNISARYAEERDRAEAEAREKETKALSLARALEEALEAKEEFERQNKQLRADMEDLMSSKDDVGKNVHELEKSKRALEQQVEEMRTQLEELEDELQATEDAKLRLEVNMQAMKAQFERDLQTRDEQNEEKKRLLIKQVRELEAELEDERKQRALAVASKKKMEIDLKDLEAQIEAANKARDEVIKQLRKLQAQMKDYQRELEEARASRDEIFAQSKESEKKLKSLEAEILQLQEELASSERARRHAEQERDELADEIANSASGKSALLDEKRRLEARIAQLEEELEEEQSNMELLNDRFRKTTLQVDTLNAELAAERSAAQKSDNARQQLERQNKELKAKLQELEGAVKSKFKATISALEAKIGQLEEQLEQEAKERAAANKLVRRTEKKLKEIFMQVEDERRHADQYKEQMEKANARMKQLKRQLEEAEEEATRANASRRKLQRELDDATEANEGLSLTPRTSVRGAGRSGRRQLHIEGASLELSDDDTESKTSDVNETQPPQSE</sequence>
<protein>
    <recommendedName>
        <fullName evidence="10">Myosin-10</fullName>
    </recommendedName>
    <alternativeName>
        <fullName evidence="12">Cellular myosin heavy chain, type B</fullName>
    </alternativeName>
    <alternativeName>
        <fullName evidence="11">Myosin heavy chain 10</fullName>
    </alternativeName>
    <alternativeName>
        <fullName evidence="13">Myosin heavy chain, non-muscle IIb</fullName>
    </alternativeName>
    <alternativeName>
        <fullName evidence="14">Non-muscle myosin heavy chain B</fullName>
    </alternativeName>
    <alternativeName>
        <fullName evidence="15">Non-muscle myosin heavy chain IIb</fullName>
    </alternativeName>
</protein>
<dbReference type="InterPro" id="IPR036961">
    <property type="entry name" value="Kinesin_motor_dom_sf"/>
</dbReference>
<comment type="similarity">
    <text evidence="1 16">Belongs to the TRAFAC class myosin-kinesin ATPase superfamily. Myosin family.</text>
</comment>
<dbReference type="PROSITE" id="PS51456">
    <property type="entry name" value="MYOSIN_MOTOR"/>
    <property type="match status" value="1"/>
</dbReference>
<dbReference type="Gene3D" id="2.30.30.360">
    <property type="entry name" value="Myosin S1 fragment, N-terminal"/>
    <property type="match status" value="1"/>
</dbReference>
<name>A0A8C4PUV9_EQUAS</name>
<dbReference type="Gene3D" id="3.40.850.10">
    <property type="entry name" value="Kinesin motor domain"/>
    <property type="match status" value="2"/>
</dbReference>
<evidence type="ECO:0000259" key="19">
    <source>
        <dbReference type="PROSITE" id="PS51844"/>
    </source>
</evidence>
<dbReference type="Gene3D" id="1.10.10.820">
    <property type="match status" value="1"/>
</dbReference>
<dbReference type="Pfam" id="PF02736">
    <property type="entry name" value="Myosin_N"/>
    <property type="match status" value="1"/>
</dbReference>
<evidence type="ECO:0000256" key="3">
    <source>
        <dbReference type="ARBA" id="ARBA00022840"/>
    </source>
</evidence>
<evidence type="ECO:0000313" key="20">
    <source>
        <dbReference type="Ensembl" id="ENSEASP00005031823.1"/>
    </source>
</evidence>
<dbReference type="GO" id="GO:0016460">
    <property type="term" value="C:myosin II complex"/>
    <property type="evidence" value="ECO:0007669"/>
    <property type="project" value="TreeGrafter"/>
</dbReference>
<evidence type="ECO:0000256" key="7">
    <source>
        <dbReference type="ARBA" id="ARBA00023123"/>
    </source>
</evidence>
<dbReference type="SUPFAM" id="SSF90257">
    <property type="entry name" value="Myosin rod fragments"/>
    <property type="match status" value="7"/>
</dbReference>
<evidence type="ECO:0000256" key="2">
    <source>
        <dbReference type="ARBA" id="ARBA00022741"/>
    </source>
</evidence>
<evidence type="ECO:0000256" key="10">
    <source>
        <dbReference type="ARBA" id="ARBA00073406"/>
    </source>
</evidence>
<comment type="caution">
    <text evidence="16">Lacks conserved residue(s) required for the propagation of feature annotation.</text>
</comment>
<feature type="region of interest" description="Disordered" evidence="17">
    <location>
        <begin position="1069"/>
        <end position="1092"/>
    </location>
</feature>
<keyword evidence="4" id="KW-0112">Calmodulin-binding</keyword>
<dbReference type="GO" id="GO:0005524">
    <property type="term" value="F:ATP binding"/>
    <property type="evidence" value="ECO:0007669"/>
    <property type="project" value="UniProtKB-KW"/>
</dbReference>
<evidence type="ECO:0000256" key="17">
    <source>
        <dbReference type="SAM" id="MobiDB-lite"/>
    </source>
</evidence>
<dbReference type="Pfam" id="PF00063">
    <property type="entry name" value="Myosin_head"/>
    <property type="match status" value="2"/>
</dbReference>
<keyword evidence="2" id="KW-0547">Nucleotide-binding</keyword>
<evidence type="ECO:0000256" key="11">
    <source>
        <dbReference type="ARBA" id="ARBA00077721"/>
    </source>
</evidence>
<dbReference type="FunFam" id="1.20.5.340:FF:000008">
    <property type="entry name" value="Myosin heavy chain 11"/>
    <property type="match status" value="1"/>
</dbReference>
<dbReference type="FunFam" id="3.30.70.1590:FF:000001">
    <property type="entry name" value="Myosin heavy chain"/>
    <property type="match status" value="1"/>
</dbReference>
<dbReference type="FunFam" id="1.20.5.4820:FF:000002">
    <property type="entry name" value="Myosin heavy chain 10"/>
    <property type="match status" value="1"/>
</dbReference>
<dbReference type="FunFam" id="1.20.120.720:FF:000001">
    <property type="entry name" value="Myosin heavy chain, muscle"/>
    <property type="match status" value="1"/>
</dbReference>
<dbReference type="GO" id="GO:0005516">
    <property type="term" value="F:calmodulin binding"/>
    <property type="evidence" value="ECO:0007669"/>
    <property type="project" value="UniProtKB-KW"/>
</dbReference>
<dbReference type="InterPro" id="IPR027417">
    <property type="entry name" value="P-loop_NTPase"/>
</dbReference>
<dbReference type="FunFam" id="1.20.5.340:FF:000017">
    <property type="entry name" value="myosin-10 isoform X2"/>
    <property type="match status" value="1"/>
</dbReference>
<dbReference type="SUPFAM" id="SSF52540">
    <property type="entry name" value="P-loop containing nucleoside triphosphate hydrolases"/>
    <property type="match status" value="1"/>
</dbReference>
<dbReference type="Gene3D" id="1.10.287.1490">
    <property type="match status" value="1"/>
</dbReference>
<dbReference type="GO" id="GO:0005737">
    <property type="term" value="C:cytoplasm"/>
    <property type="evidence" value="ECO:0007669"/>
    <property type="project" value="UniProtKB-ARBA"/>
</dbReference>
<dbReference type="FunFam" id="1.20.5.340:FF:000009">
    <property type="entry name" value="myosin-11 isoform X2"/>
    <property type="match status" value="1"/>
</dbReference>
<dbReference type="GO" id="GO:0051015">
    <property type="term" value="F:actin filament binding"/>
    <property type="evidence" value="ECO:0007669"/>
    <property type="project" value="InterPro"/>
</dbReference>
<dbReference type="GO" id="GO:0008360">
    <property type="term" value="P:regulation of cell shape"/>
    <property type="evidence" value="ECO:0007669"/>
    <property type="project" value="UniProtKB-KW"/>
</dbReference>
<dbReference type="GO" id="GO:0098871">
    <property type="term" value="C:postsynaptic actin cytoskeleton"/>
    <property type="evidence" value="ECO:0007669"/>
    <property type="project" value="UniProtKB-ARBA"/>
</dbReference>
<evidence type="ECO:0000256" key="4">
    <source>
        <dbReference type="ARBA" id="ARBA00022860"/>
    </source>
</evidence>
<dbReference type="Gene3D" id="1.20.5.4820">
    <property type="match status" value="1"/>
</dbReference>
<proteinExistence type="inferred from homology"/>
<evidence type="ECO:0000256" key="14">
    <source>
        <dbReference type="ARBA" id="ARBA00083481"/>
    </source>
</evidence>
<dbReference type="FunFam" id="1.10.10.820:FF:000002">
    <property type="entry name" value="Myosin heavy chain 10"/>
    <property type="match status" value="1"/>
</dbReference>
<evidence type="ECO:0000256" key="1">
    <source>
        <dbReference type="ARBA" id="ARBA00008314"/>
    </source>
</evidence>
<evidence type="ECO:0000256" key="5">
    <source>
        <dbReference type="ARBA" id="ARBA00022960"/>
    </source>
</evidence>
<dbReference type="Gene3D" id="1.20.58.530">
    <property type="match status" value="1"/>
</dbReference>
<evidence type="ECO:0000256" key="15">
    <source>
        <dbReference type="ARBA" id="ARBA00083739"/>
    </source>
</evidence>
<evidence type="ECO:0000256" key="12">
    <source>
        <dbReference type="ARBA" id="ARBA00079651"/>
    </source>
</evidence>
<dbReference type="InterPro" id="IPR001609">
    <property type="entry name" value="Myosin_head_motor_dom-like"/>
</dbReference>
<feature type="compositionally biased region" description="Basic and acidic residues" evidence="17">
    <location>
        <begin position="1806"/>
        <end position="1821"/>
    </location>
</feature>
<reference evidence="20" key="1">
    <citation type="submission" date="2023-03" db="UniProtKB">
        <authorList>
            <consortium name="Ensembl"/>
        </authorList>
    </citation>
    <scope>IDENTIFICATION</scope>
</reference>
<dbReference type="Ensembl" id="ENSEAST00005034647.1">
    <property type="protein sequence ID" value="ENSEASP00005031823.1"/>
    <property type="gene ID" value="ENSEASG00005020176.1"/>
</dbReference>
<dbReference type="FunFam" id="2.30.30.360:FF:000001">
    <property type="entry name" value="Myosin heavy chain"/>
    <property type="match status" value="1"/>
</dbReference>
<keyword evidence="8" id="KW-0505">Motor protein</keyword>
<dbReference type="Pfam" id="PF00612">
    <property type="entry name" value="IQ"/>
    <property type="match status" value="1"/>
</dbReference>
<evidence type="ECO:0000256" key="8">
    <source>
        <dbReference type="ARBA" id="ARBA00023175"/>
    </source>
</evidence>
<dbReference type="GO" id="GO:0000146">
    <property type="term" value="F:microfilament motor activity"/>
    <property type="evidence" value="ECO:0007669"/>
    <property type="project" value="TreeGrafter"/>
</dbReference>
<dbReference type="PROSITE" id="PS50096">
    <property type="entry name" value="IQ"/>
    <property type="match status" value="1"/>
</dbReference>
<evidence type="ECO:0000259" key="18">
    <source>
        <dbReference type="PROSITE" id="PS51456"/>
    </source>
</evidence>
<feature type="compositionally biased region" description="Basic and acidic residues" evidence="17">
    <location>
        <begin position="1074"/>
        <end position="1092"/>
    </location>
</feature>
<dbReference type="SMART" id="SM00015">
    <property type="entry name" value="IQ"/>
    <property type="match status" value="1"/>
</dbReference>
<accession>A0A8C4PUV9</accession>
<dbReference type="SMART" id="SM00242">
    <property type="entry name" value="MYSc"/>
    <property type="match status" value="1"/>
</dbReference>
<gene>
    <name evidence="20" type="primary">MYH10</name>
</gene>
<dbReference type="GO" id="GO:0032982">
    <property type="term" value="C:myosin filament"/>
    <property type="evidence" value="ECO:0007669"/>
    <property type="project" value="TreeGrafter"/>
</dbReference>
<evidence type="ECO:0000256" key="6">
    <source>
        <dbReference type="ARBA" id="ARBA00023054"/>
    </source>
</evidence>
<dbReference type="FunFam" id="4.10.270.10:FF:000001">
    <property type="entry name" value="Myosin heavy chain, non-muscle"/>
    <property type="match status" value="1"/>
</dbReference>
<feature type="region of interest" description="Actin-binding" evidence="16">
    <location>
        <begin position="610"/>
        <end position="632"/>
    </location>
</feature>
<dbReference type="Gene3D" id="1.20.120.720">
    <property type="entry name" value="Myosin VI head, motor domain, U50 subdomain"/>
    <property type="match status" value="1"/>
</dbReference>
<feature type="domain" description="Myosin N-terminal SH3-like" evidence="19">
    <location>
        <begin position="31"/>
        <end position="81"/>
    </location>
</feature>
<evidence type="ECO:0000256" key="16">
    <source>
        <dbReference type="PROSITE-ProRule" id="PRU00782"/>
    </source>
</evidence>
<dbReference type="FunFam" id="1.20.58.530:FF:000003">
    <property type="entry name" value="Myosin heavy chain 10"/>
    <property type="match status" value="1"/>
</dbReference>
<keyword evidence="5" id="KW-0133">Cell shape</keyword>
<dbReference type="GO" id="GO:0045177">
    <property type="term" value="C:apical part of cell"/>
    <property type="evidence" value="ECO:0007669"/>
    <property type="project" value="UniProtKB-ARBA"/>
</dbReference>
<keyword evidence="6" id="KW-0175">Coiled coil</keyword>
<feature type="domain" description="Myosin motor" evidence="18">
    <location>
        <begin position="85"/>
        <end position="732"/>
    </location>
</feature>
<dbReference type="PANTHER" id="PTHR45615">
    <property type="entry name" value="MYOSIN HEAVY CHAIN, NON-MUSCLE"/>
    <property type="match status" value="1"/>
</dbReference>
<dbReference type="GO" id="GO:0031032">
    <property type="term" value="P:actomyosin structure organization"/>
    <property type="evidence" value="ECO:0007669"/>
    <property type="project" value="TreeGrafter"/>
</dbReference>
<dbReference type="Pfam" id="PF01576">
    <property type="entry name" value="Myosin_tail_1"/>
    <property type="match status" value="1"/>
</dbReference>
<dbReference type="PROSITE" id="PS51844">
    <property type="entry name" value="SH3_LIKE"/>
    <property type="match status" value="1"/>
</dbReference>
<organism evidence="20">
    <name type="scientific">Equus asinus asinus</name>
    <dbReference type="NCBI Taxonomy" id="83772"/>
    <lineage>
        <taxon>Eukaryota</taxon>
        <taxon>Metazoa</taxon>
        <taxon>Chordata</taxon>
        <taxon>Craniata</taxon>
        <taxon>Vertebrata</taxon>
        <taxon>Euteleostomi</taxon>
        <taxon>Mammalia</taxon>
        <taxon>Eutheria</taxon>
        <taxon>Laurasiatheria</taxon>
        <taxon>Perissodactyla</taxon>
        <taxon>Equidae</taxon>
        <taxon>Equus</taxon>
    </lineage>
</organism>
<feature type="region of interest" description="Disordered" evidence="17">
    <location>
        <begin position="1806"/>
        <end position="1911"/>
    </location>
</feature>
<dbReference type="GO" id="GO:0043531">
    <property type="term" value="F:ADP binding"/>
    <property type="evidence" value="ECO:0007669"/>
    <property type="project" value="UniProtKB-ARBA"/>
</dbReference>